<keyword evidence="1" id="KW-0472">Membrane</keyword>
<organism evidence="2 3">
    <name type="scientific">Dactylosporangium sucinum</name>
    <dbReference type="NCBI Taxonomy" id="1424081"/>
    <lineage>
        <taxon>Bacteria</taxon>
        <taxon>Bacillati</taxon>
        <taxon>Actinomycetota</taxon>
        <taxon>Actinomycetes</taxon>
        <taxon>Micromonosporales</taxon>
        <taxon>Micromonosporaceae</taxon>
        <taxon>Dactylosporangium</taxon>
    </lineage>
</organism>
<dbReference type="AlphaFoldDB" id="A0A917U3H4"/>
<accession>A0A917U3H4</accession>
<sequence length="102" mass="11457">MRVLAVSDYVRGLLTIPAALLALVAVTAVLFGAFRLLVRASPVHWSVRGPQRRARDAREMLRWVNAAGRHVATFRRLVAFGPWTLYVARYRPGNVTEEGSER</sequence>
<evidence type="ECO:0000313" key="2">
    <source>
        <dbReference type="EMBL" id="GGM52344.1"/>
    </source>
</evidence>
<proteinExistence type="predicted"/>
<keyword evidence="1" id="KW-1133">Transmembrane helix</keyword>
<dbReference type="EMBL" id="BMPI01000035">
    <property type="protein sequence ID" value="GGM52344.1"/>
    <property type="molecule type" value="Genomic_DNA"/>
</dbReference>
<keyword evidence="1" id="KW-0812">Transmembrane</keyword>
<evidence type="ECO:0000313" key="3">
    <source>
        <dbReference type="Proteomes" id="UP000642070"/>
    </source>
</evidence>
<comment type="caution">
    <text evidence="2">The sequence shown here is derived from an EMBL/GenBank/DDBJ whole genome shotgun (WGS) entry which is preliminary data.</text>
</comment>
<feature type="transmembrane region" description="Helical" evidence="1">
    <location>
        <begin position="12"/>
        <end position="38"/>
    </location>
</feature>
<protein>
    <submittedName>
        <fullName evidence="2">Uncharacterized protein</fullName>
    </submittedName>
</protein>
<keyword evidence="3" id="KW-1185">Reference proteome</keyword>
<reference evidence="2" key="2">
    <citation type="submission" date="2020-09" db="EMBL/GenBank/DDBJ databases">
        <authorList>
            <person name="Sun Q."/>
            <person name="Ohkuma M."/>
        </authorList>
    </citation>
    <scope>NUCLEOTIDE SEQUENCE</scope>
    <source>
        <strain evidence="2">JCM 19831</strain>
    </source>
</reference>
<name>A0A917U3H4_9ACTN</name>
<dbReference type="Proteomes" id="UP000642070">
    <property type="component" value="Unassembled WGS sequence"/>
</dbReference>
<evidence type="ECO:0000256" key="1">
    <source>
        <dbReference type="SAM" id="Phobius"/>
    </source>
</evidence>
<reference evidence="2" key="1">
    <citation type="journal article" date="2014" name="Int. J. Syst. Evol. Microbiol.">
        <title>Complete genome sequence of Corynebacterium casei LMG S-19264T (=DSM 44701T), isolated from a smear-ripened cheese.</title>
        <authorList>
            <consortium name="US DOE Joint Genome Institute (JGI-PGF)"/>
            <person name="Walter F."/>
            <person name="Albersmeier A."/>
            <person name="Kalinowski J."/>
            <person name="Ruckert C."/>
        </authorList>
    </citation>
    <scope>NUCLEOTIDE SEQUENCE</scope>
    <source>
        <strain evidence="2">JCM 19831</strain>
    </source>
</reference>
<gene>
    <name evidence="2" type="ORF">GCM10007977_062410</name>
</gene>